<dbReference type="FunFam" id="2.40.420.20:FF:000006">
    <property type="entry name" value="RND family efflux transporter MFP subunit"/>
    <property type="match status" value="1"/>
</dbReference>
<dbReference type="OrthoDB" id="9800613at2"/>
<evidence type="ECO:0000256" key="3">
    <source>
        <dbReference type="SAM" id="Coils"/>
    </source>
</evidence>
<dbReference type="InterPro" id="IPR058625">
    <property type="entry name" value="MdtA-like_BSH"/>
</dbReference>
<evidence type="ECO:0000259" key="5">
    <source>
        <dbReference type="Pfam" id="PF25954"/>
    </source>
</evidence>
<dbReference type="Gene3D" id="2.40.30.170">
    <property type="match status" value="1"/>
</dbReference>
<dbReference type="Gene3D" id="1.10.287.470">
    <property type="entry name" value="Helix hairpin bin"/>
    <property type="match status" value="1"/>
</dbReference>
<accession>A0A2P8ER36</accession>
<dbReference type="InterPro" id="IPR058792">
    <property type="entry name" value="Beta-barrel_RND_2"/>
</dbReference>
<dbReference type="Pfam" id="PF25954">
    <property type="entry name" value="Beta-barrel_RND_2"/>
    <property type="match status" value="1"/>
</dbReference>
<comment type="caution">
    <text evidence="7">The sequence shown here is derived from an EMBL/GenBank/DDBJ whole genome shotgun (WGS) entry which is preliminary data.</text>
</comment>
<dbReference type="Gene3D" id="2.40.50.100">
    <property type="match status" value="1"/>
</dbReference>
<keyword evidence="2" id="KW-0813">Transport</keyword>
<dbReference type="InterPro" id="IPR058637">
    <property type="entry name" value="YknX-like_C"/>
</dbReference>
<feature type="coiled-coil region" evidence="3">
    <location>
        <begin position="98"/>
        <end position="125"/>
    </location>
</feature>
<dbReference type="NCBIfam" id="TIGR01730">
    <property type="entry name" value="RND_mfp"/>
    <property type="match status" value="1"/>
</dbReference>
<dbReference type="Pfam" id="PF25917">
    <property type="entry name" value="BSH_RND"/>
    <property type="match status" value="1"/>
</dbReference>
<dbReference type="InterPro" id="IPR006143">
    <property type="entry name" value="RND_pump_MFP"/>
</dbReference>
<evidence type="ECO:0000256" key="1">
    <source>
        <dbReference type="ARBA" id="ARBA00009477"/>
    </source>
</evidence>
<reference evidence="7 8" key="1">
    <citation type="submission" date="2018-03" db="EMBL/GenBank/DDBJ databases">
        <title>Genomic Encyclopedia of Archaeal and Bacterial Type Strains, Phase II (KMG-II): from individual species to whole genera.</title>
        <authorList>
            <person name="Goeker M."/>
        </authorList>
    </citation>
    <scope>NUCLEOTIDE SEQUENCE [LARGE SCALE GENOMIC DNA]</scope>
    <source>
        <strain evidence="7 8">DSM 17586</strain>
    </source>
</reference>
<evidence type="ECO:0000313" key="7">
    <source>
        <dbReference type="EMBL" id="PSL11905.1"/>
    </source>
</evidence>
<dbReference type="GO" id="GO:0015562">
    <property type="term" value="F:efflux transmembrane transporter activity"/>
    <property type="evidence" value="ECO:0007669"/>
    <property type="project" value="TreeGrafter"/>
</dbReference>
<dbReference type="SUPFAM" id="SSF111369">
    <property type="entry name" value="HlyD-like secretion proteins"/>
    <property type="match status" value="1"/>
</dbReference>
<keyword evidence="3" id="KW-0175">Coiled coil</keyword>
<dbReference type="Pfam" id="PF25989">
    <property type="entry name" value="YknX_C"/>
    <property type="match status" value="1"/>
</dbReference>
<feature type="domain" description="CusB-like beta-barrel" evidence="5">
    <location>
        <begin position="199"/>
        <end position="270"/>
    </location>
</feature>
<evidence type="ECO:0000259" key="6">
    <source>
        <dbReference type="Pfam" id="PF25989"/>
    </source>
</evidence>
<keyword evidence="8" id="KW-1185">Reference proteome</keyword>
<evidence type="ECO:0000256" key="2">
    <source>
        <dbReference type="ARBA" id="ARBA00022448"/>
    </source>
</evidence>
<protein>
    <submittedName>
        <fullName evidence="7">Membrane fusion protein (Multidrug efflux system)</fullName>
    </submittedName>
</protein>
<feature type="domain" description="YknX-like C-terminal permuted SH3-like" evidence="6">
    <location>
        <begin position="276"/>
        <end position="343"/>
    </location>
</feature>
<dbReference type="Gene3D" id="2.40.420.20">
    <property type="match status" value="1"/>
</dbReference>
<dbReference type="PANTHER" id="PTHR30469:SF11">
    <property type="entry name" value="BLL4320 PROTEIN"/>
    <property type="match status" value="1"/>
</dbReference>
<gene>
    <name evidence="7" type="ORF">CLV44_12113</name>
</gene>
<name>A0A2P8ER36_9GAMM</name>
<organism evidence="7 8">
    <name type="scientific">Marinobacterium halophilum</name>
    <dbReference type="NCBI Taxonomy" id="267374"/>
    <lineage>
        <taxon>Bacteria</taxon>
        <taxon>Pseudomonadati</taxon>
        <taxon>Pseudomonadota</taxon>
        <taxon>Gammaproteobacteria</taxon>
        <taxon>Oceanospirillales</taxon>
        <taxon>Oceanospirillaceae</taxon>
        <taxon>Marinobacterium</taxon>
    </lineage>
</organism>
<dbReference type="PANTHER" id="PTHR30469">
    <property type="entry name" value="MULTIDRUG RESISTANCE PROTEIN MDTA"/>
    <property type="match status" value="1"/>
</dbReference>
<dbReference type="RefSeq" id="WP_106592763.1">
    <property type="nucleotide sequence ID" value="NZ_PYGI01000021.1"/>
</dbReference>
<proteinExistence type="inferred from homology"/>
<evidence type="ECO:0000313" key="8">
    <source>
        <dbReference type="Proteomes" id="UP000242133"/>
    </source>
</evidence>
<dbReference type="AlphaFoldDB" id="A0A2P8ER36"/>
<evidence type="ECO:0000259" key="4">
    <source>
        <dbReference type="Pfam" id="PF25917"/>
    </source>
</evidence>
<comment type="similarity">
    <text evidence="1">Belongs to the membrane fusion protein (MFP) (TC 8.A.1) family.</text>
</comment>
<dbReference type="Proteomes" id="UP000242133">
    <property type="component" value="Unassembled WGS sequence"/>
</dbReference>
<dbReference type="GO" id="GO:1990281">
    <property type="term" value="C:efflux pump complex"/>
    <property type="evidence" value="ECO:0007669"/>
    <property type="project" value="TreeGrafter"/>
</dbReference>
<dbReference type="EMBL" id="PYGI01000021">
    <property type="protein sequence ID" value="PSL11905.1"/>
    <property type="molecule type" value="Genomic_DNA"/>
</dbReference>
<feature type="domain" description="Multidrug resistance protein MdtA-like barrel-sandwich hybrid" evidence="4">
    <location>
        <begin position="65"/>
        <end position="187"/>
    </location>
</feature>
<sequence length="364" mass="40056">MRQWVLGLCVVVVATLALLGWHYWAPQESAQGRPPQVQNVHVVTPQLQRVEDRIRAVGTLSAREEITVTSEVNGRVVALNYRTGQAVAAGALLVQLDDRQARADLQVVEARLEDARRQLRRAQQLRSSNSVSQSRVDELRTAVDVAAAERNAAAVRVSNHRIEAPFAGVVGLRDLSPGAYVESGDPLTTLDAIDPMELRFSVPERYLGQLREGLALQAESSAWPDRVFNGVLAELDTRIDPLSRSLRVRALIDNDEQLLRSGQFMSVQLTLRAREALVIPEQAVLLRADEQYLFVVQGEQAERRTVQLGAREPGFVEVASGLAAEDQVIVTAQDRLSSGDRIQILPGLENAIPPNRLQAEESAP</sequence>